<accession>A0A4S4C6W9</accession>
<dbReference type="InterPro" id="IPR011541">
    <property type="entry name" value="Ni/Co_transpt_high_affinity"/>
</dbReference>
<reference evidence="9 10" key="1">
    <citation type="submission" date="2019-04" db="EMBL/GenBank/DDBJ databases">
        <title>Cohnella sp. nov. isolated from preserved vegetables.</title>
        <authorList>
            <person name="Lin S.-Y."/>
            <person name="Hung M.-H."/>
            <person name="Young C.-C."/>
        </authorList>
    </citation>
    <scope>NUCLEOTIDE SEQUENCE [LARGE SCALE GENOMIC DNA]</scope>
    <source>
        <strain evidence="9 10">CC-MHH1044</strain>
    </source>
</reference>
<dbReference type="AlphaFoldDB" id="A0A4S4C6W9"/>
<feature type="transmembrane region" description="Helical" evidence="8">
    <location>
        <begin position="223"/>
        <end position="243"/>
    </location>
</feature>
<gene>
    <name evidence="9" type="ORF">E6C55_04285</name>
</gene>
<organism evidence="9 10">
    <name type="scientific">Cohnella fermenti</name>
    <dbReference type="NCBI Taxonomy" id="2565925"/>
    <lineage>
        <taxon>Bacteria</taxon>
        <taxon>Bacillati</taxon>
        <taxon>Bacillota</taxon>
        <taxon>Bacilli</taxon>
        <taxon>Bacillales</taxon>
        <taxon>Paenibacillaceae</taxon>
        <taxon>Cohnella</taxon>
    </lineage>
</organism>
<keyword evidence="5 8" id="KW-0812">Transmembrane</keyword>
<evidence type="ECO:0000256" key="6">
    <source>
        <dbReference type="ARBA" id="ARBA00022989"/>
    </source>
</evidence>
<dbReference type="EMBL" id="SSOB01000004">
    <property type="protein sequence ID" value="THF83396.1"/>
    <property type="molecule type" value="Genomic_DNA"/>
</dbReference>
<feature type="transmembrane region" description="Helical" evidence="8">
    <location>
        <begin position="190"/>
        <end position="217"/>
    </location>
</feature>
<dbReference type="InterPro" id="IPR004688">
    <property type="entry name" value="Ni/Co_transpt"/>
</dbReference>
<dbReference type="GO" id="GO:0005886">
    <property type="term" value="C:plasma membrane"/>
    <property type="evidence" value="ECO:0007669"/>
    <property type="project" value="UniProtKB-SubCell"/>
</dbReference>
<protein>
    <recommendedName>
        <fullName evidence="8">Nickel/cobalt efflux system</fullName>
    </recommendedName>
</protein>
<evidence type="ECO:0000256" key="4">
    <source>
        <dbReference type="ARBA" id="ARBA00022596"/>
    </source>
</evidence>
<dbReference type="GO" id="GO:0015099">
    <property type="term" value="F:nickel cation transmembrane transporter activity"/>
    <property type="evidence" value="ECO:0007669"/>
    <property type="project" value="UniProtKB-UniRule"/>
</dbReference>
<evidence type="ECO:0000256" key="2">
    <source>
        <dbReference type="ARBA" id="ARBA00010892"/>
    </source>
</evidence>
<name>A0A4S4C6W9_9BACL</name>
<dbReference type="Proteomes" id="UP000310636">
    <property type="component" value="Unassembled WGS sequence"/>
</dbReference>
<dbReference type="Pfam" id="PF03824">
    <property type="entry name" value="NicO"/>
    <property type="match status" value="1"/>
</dbReference>
<sequence>MLGKKEGLELNYPWKRYFVIVLLLHLFGFAGFFVAAARDPIFWGLGMLAYSFGLRHAFDADHISAIDNTVRKLMTGRQNPHGVGLFFSLGHSTVVFVMVLAIGLTANTYLFNDEALREAGSIIGTSVSGFFLIVIGFINVAMLVRSIREARQARGGSASGEDGASSAMPVGVLTVLLRPFYRLVRKSWHLYPLGFLFGLGFDTATEIGLLALSAGAVSQSASLVGILALPLLFAAGMTLLDTIDGMMMSRAYRLSSATPRKRLIYNLVVTGVSVLSAFFIGFVQVLHLFGEKLPESWVAWSERLDFVYLGLGLVGFFIATWVLFAMLRKGARSRHAVDGA</sequence>
<keyword evidence="6 8" id="KW-1133">Transmembrane helix</keyword>
<evidence type="ECO:0000256" key="1">
    <source>
        <dbReference type="ARBA" id="ARBA00004127"/>
    </source>
</evidence>
<dbReference type="RefSeq" id="WP_136368552.1">
    <property type="nucleotide sequence ID" value="NZ_SSOB01000004.1"/>
</dbReference>
<proteinExistence type="inferred from homology"/>
<feature type="transmembrane region" description="Helical" evidence="8">
    <location>
        <begin position="17"/>
        <end position="37"/>
    </location>
</feature>
<keyword evidence="4" id="KW-0533">Nickel</keyword>
<comment type="similarity">
    <text evidence="2 8">Belongs to the NiCoT transporter (TC 2.A.52) family.</text>
</comment>
<comment type="subcellular location">
    <subcellularLocation>
        <location evidence="8">Cell membrane</location>
        <topology evidence="8">Multi-pass membrane protein</topology>
    </subcellularLocation>
    <subcellularLocation>
        <location evidence="1">Endomembrane system</location>
        <topology evidence="1">Multi-pass membrane protein</topology>
    </subcellularLocation>
</comment>
<dbReference type="PANTHER" id="PTHR31611">
    <property type="entry name" value="HIGH-AFFINITY NICKEL TRANSPORT PROTEIN NIC1"/>
    <property type="match status" value="1"/>
</dbReference>
<feature type="transmembrane region" description="Helical" evidence="8">
    <location>
        <begin position="122"/>
        <end position="144"/>
    </location>
</feature>
<evidence type="ECO:0000256" key="3">
    <source>
        <dbReference type="ARBA" id="ARBA00022448"/>
    </source>
</evidence>
<feature type="transmembrane region" description="Helical" evidence="8">
    <location>
        <begin position="263"/>
        <end position="286"/>
    </location>
</feature>
<dbReference type="PANTHER" id="PTHR31611:SF0">
    <property type="entry name" value="HIGH-AFFINITY NICKEL TRANSPORT PROTEIN NIC1"/>
    <property type="match status" value="1"/>
</dbReference>
<evidence type="ECO:0000256" key="8">
    <source>
        <dbReference type="RuleBase" id="RU362101"/>
    </source>
</evidence>
<evidence type="ECO:0000313" key="10">
    <source>
        <dbReference type="Proteomes" id="UP000310636"/>
    </source>
</evidence>
<feature type="transmembrane region" description="Helical" evidence="8">
    <location>
        <begin position="82"/>
        <end position="102"/>
    </location>
</feature>
<dbReference type="OrthoDB" id="9776706at2"/>
<dbReference type="GO" id="GO:0012505">
    <property type="term" value="C:endomembrane system"/>
    <property type="evidence" value="ECO:0007669"/>
    <property type="project" value="UniProtKB-SubCell"/>
</dbReference>
<comment type="caution">
    <text evidence="9">The sequence shown here is derived from an EMBL/GenBank/DDBJ whole genome shotgun (WGS) entry which is preliminary data.</text>
</comment>
<evidence type="ECO:0000256" key="5">
    <source>
        <dbReference type="ARBA" id="ARBA00022692"/>
    </source>
</evidence>
<keyword evidence="10" id="KW-1185">Reference proteome</keyword>
<feature type="transmembrane region" description="Helical" evidence="8">
    <location>
        <begin position="306"/>
        <end position="327"/>
    </location>
</feature>
<keyword evidence="3 8" id="KW-0813">Transport</keyword>
<evidence type="ECO:0000313" key="9">
    <source>
        <dbReference type="EMBL" id="THF83396.1"/>
    </source>
</evidence>
<keyword evidence="7 8" id="KW-0472">Membrane</keyword>
<evidence type="ECO:0000256" key="7">
    <source>
        <dbReference type="ARBA" id="ARBA00023136"/>
    </source>
</evidence>